<evidence type="ECO:0000313" key="5">
    <source>
        <dbReference type="EMBL" id="MEV4287177.1"/>
    </source>
</evidence>
<dbReference type="InterPro" id="IPR036388">
    <property type="entry name" value="WH-like_DNA-bd_sf"/>
</dbReference>
<organism evidence="5 6">
    <name type="scientific">Nonomuraea bangladeshensis</name>
    <dbReference type="NCBI Taxonomy" id="404385"/>
    <lineage>
        <taxon>Bacteria</taxon>
        <taxon>Bacillati</taxon>
        <taxon>Actinomycetota</taxon>
        <taxon>Actinomycetes</taxon>
        <taxon>Streptosporangiales</taxon>
        <taxon>Streptosporangiaceae</taxon>
        <taxon>Nonomuraea</taxon>
    </lineage>
</organism>
<protein>
    <submittedName>
        <fullName evidence="5">GntR family transcriptional regulator</fullName>
    </submittedName>
</protein>
<feature type="domain" description="HTH gntR-type" evidence="4">
    <location>
        <begin position="1"/>
        <end position="40"/>
    </location>
</feature>
<evidence type="ECO:0000256" key="1">
    <source>
        <dbReference type="ARBA" id="ARBA00023015"/>
    </source>
</evidence>
<proteinExistence type="predicted"/>
<evidence type="ECO:0000313" key="6">
    <source>
        <dbReference type="Proteomes" id="UP001552427"/>
    </source>
</evidence>
<comment type="caution">
    <text evidence="5">The sequence shown here is derived from an EMBL/GenBank/DDBJ whole genome shotgun (WGS) entry which is preliminary data.</text>
</comment>
<dbReference type="InterPro" id="IPR000524">
    <property type="entry name" value="Tscrpt_reg_HTH_GntR"/>
</dbReference>
<accession>A0ABV3H3S2</accession>
<evidence type="ECO:0000256" key="3">
    <source>
        <dbReference type="ARBA" id="ARBA00023163"/>
    </source>
</evidence>
<gene>
    <name evidence="5" type="ORF">AB0K40_16870</name>
</gene>
<dbReference type="Gene3D" id="1.10.10.10">
    <property type="entry name" value="Winged helix-like DNA-binding domain superfamily/Winged helix DNA-binding domain"/>
    <property type="match status" value="1"/>
</dbReference>
<dbReference type="PROSITE" id="PS50949">
    <property type="entry name" value="HTH_GNTR"/>
    <property type="match status" value="1"/>
</dbReference>
<reference evidence="5 6" key="1">
    <citation type="submission" date="2024-06" db="EMBL/GenBank/DDBJ databases">
        <title>The Natural Products Discovery Center: Release of the First 8490 Sequenced Strains for Exploring Actinobacteria Biosynthetic Diversity.</title>
        <authorList>
            <person name="Kalkreuter E."/>
            <person name="Kautsar S.A."/>
            <person name="Yang D."/>
            <person name="Bader C.D."/>
            <person name="Teijaro C.N."/>
            <person name="Fluegel L."/>
            <person name="Davis C.M."/>
            <person name="Simpson J.R."/>
            <person name="Lauterbach L."/>
            <person name="Steele A.D."/>
            <person name="Gui C."/>
            <person name="Meng S."/>
            <person name="Li G."/>
            <person name="Viehrig K."/>
            <person name="Ye F."/>
            <person name="Su P."/>
            <person name="Kiefer A.F."/>
            <person name="Nichols A."/>
            <person name="Cepeda A.J."/>
            <person name="Yan W."/>
            <person name="Fan B."/>
            <person name="Jiang Y."/>
            <person name="Adhikari A."/>
            <person name="Zheng C.-J."/>
            <person name="Schuster L."/>
            <person name="Cowan T.M."/>
            <person name="Smanski M.J."/>
            <person name="Chevrette M.G."/>
            <person name="De Carvalho L.P.S."/>
            <person name="Shen B."/>
        </authorList>
    </citation>
    <scope>NUCLEOTIDE SEQUENCE [LARGE SCALE GENOMIC DNA]</scope>
    <source>
        <strain evidence="5 6">NPDC049574</strain>
    </source>
</reference>
<dbReference type="SUPFAM" id="SSF46785">
    <property type="entry name" value="Winged helix' DNA-binding domain"/>
    <property type="match status" value="1"/>
</dbReference>
<dbReference type="InterPro" id="IPR036390">
    <property type="entry name" value="WH_DNA-bd_sf"/>
</dbReference>
<evidence type="ECO:0000256" key="2">
    <source>
        <dbReference type="ARBA" id="ARBA00023125"/>
    </source>
</evidence>
<dbReference type="EMBL" id="JBFARM010000005">
    <property type="protein sequence ID" value="MEV4287177.1"/>
    <property type="molecule type" value="Genomic_DNA"/>
</dbReference>
<keyword evidence="6" id="KW-1185">Reference proteome</keyword>
<keyword evidence="1" id="KW-0805">Transcription regulation</keyword>
<sequence length="42" mass="4803">MRLQGYFGVGRETIRKAFVILRDRGLIITKPGRGSVVLRRES</sequence>
<evidence type="ECO:0000259" key="4">
    <source>
        <dbReference type="PROSITE" id="PS50949"/>
    </source>
</evidence>
<dbReference type="Pfam" id="PF00392">
    <property type="entry name" value="GntR"/>
    <property type="match status" value="1"/>
</dbReference>
<dbReference type="RefSeq" id="WP_364450301.1">
    <property type="nucleotide sequence ID" value="NZ_JBFARM010000005.1"/>
</dbReference>
<dbReference type="Proteomes" id="UP001552427">
    <property type="component" value="Unassembled WGS sequence"/>
</dbReference>
<keyword evidence="2" id="KW-0238">DNA-binding</keyword>
<name>A0ABV3H3S2_9ACTN</name>
<keyword evidence="3" id="KW-0804">Transcription</keyword>